<evidence type="ECO:0000313" key="6">
    <source>
        <dbReference type="EMBL" id="GAX28135.1"/>
    </source>
</evidence>
<dbReference type="PANTHER" id="PTHR48112:SF15">
    <property type="entry name" value="HMG BOX DOMAIN-CONTAINING PROTEIN"/>
    <property type="match status" value="1"/>
</dbReference>
<keyword evidence="7" id="KW-1185">Reference proteome</keyword>
<feature type="compositionally biased region" description="Pro residues" evidence="4">
    <location>
        <begin position="397"/>
        <end position="406"/>
    </location>
</feature>
<dbReference type="Pfam" id="PF00505">
    <property type="entry name" value="HMG_box"/>
    <property type="match status" value="1"/>
</dbReference>
<feature type="region of interest" description="Disordered" evidence="4">
    <location>
        <begin position="1"/>
        <end position="47"/>
    </location>
</feature>
<feature type="compositionally biased region" description="Polar residues" evidence="4">
    <location>
        <begin position="379"/>
        <end position="391"/>
    </location>
</feature>
<evidence type="ECO:0000313" key="7">
    <source>
        <dbReference type="Proteomes" id="UP000198406"/>
    </source>
</evidence>
<keyword evidence="1 2" id="KW-0238">DNA-binding</keyword>
<dbReference type="Proteomes" id="UP000198406">
    <property type="component" value="Unassembled WGS sequence"/>
</dbReference>
<feature type="coiled-coil region" evidence="3">
    <location>
        <begin position="307"/>
        <end position="334"/>
    </location>
</feature>
<evidence type="ECO:0000259" key="5">
    <source>
        <dbReference type="PROSITE" id="PS50118"/>
    </source>
</evidence>
<feature type="region of interest" description="Disordered" evidence="4">
    <location>
        <begin position="379"/>
        <end position="441"/>
    </location>
</feature>
<feature type="domain" description="HMG box" evidence="5">
    <location>
        <begin position="40"/>
        <end position="151"/>
    </location>
</feature>
<feature type="DNA-binding region" description="HMG box" evidence="2">
    <location>
        <begin position="40"/>
        <end position="151"/>
    </location>
</feature>
<feature type="compositionally biased region" description="Low complexity" evidence="4">
    <location>
        <begin position="426"/>
        <end position="439"/>
    </location>
</feature>
<accession>A0A1Z5KPT6</accession>
<dbReference type="SMART" id="SM00398">
    <property type="entry name" value="HMG"/>
    <property type="match status" value="1"/>
</dbReference>
<feature type="region of interest" description="Disordered" evidence="4">
    <location>
        <begin position="211"/>
        <end position="230"/>
    </location>
</feature>
<name>A0A1Z5KPT6_FISSO</name>
<protein>
    <recommendedName>
        <fullName evidence="5">HMG box domain-containing protein</fullName>
    </recommendedName>
</protein>
<dbReference type="PANTHER" id="PTHR48112">
    <property type="entry name" value="HIGH MOBILITY GROUP PROTEIN DSP1"/>
    <property type="match status" value="1"/>
</dbReference>
<dbReference type="EMBL" id="BDSP01000266">
    <property type="protein sequence ID" value="GAX28135.1"/>
    <property type="molecule type" value="Genomic_DNA"/>
</dbReference>
<keyword evidence="3" id="KW-0175">Coiled coil</keyword>
<dbReference type="GO" id="GO:0005634">
    <property type="term" value="C:nucleus"/>
    <property type="evidence" value="ECO:0007669"/>
    <property type="project" value="UniProtKB-UniRule"/>
</dbReference>
<sequence>MDSMSKAKTVNDPHGSDAQAPPKRKRKSPAVPWKKPKDMPKRPLSAYNLFFKDERERILGSVGTAASPEANQQLAQRLPDQTGPEPAGPSDGKPVKKKRRRRRVSLGIGFANLAKSIAAKWNELDPASKAPYLDIAGREKAKYDEAVAQWRIEQKKMEKSETKDSPESKSESKHESTMSVASVASVPSDKSMLSLEPVEGGAYPATWFRSSVAEESDHSEATKKPAVPQYIDTLNDESTRTAASELTIQLDARRHHSVTEASESTFHPSHLDEPFLPGSPAITTMEGLPFSAESSPINSPGQVAHSHSRLANDMANIQRELEDLRRTRASLFGDPHSPSLHSARFPGHMLPAPPALLRPTGRNFGGHASQDLWGYSTYQNRMQPPSLQPSRHNNPHPYHPPPPPPGGIYFHNPATHHAAQERRVFSSPSSASHLPSSTPRIAREDDALVDNSLHSLSQRLDDDTIDFLTSAFFNRGPT</sequence>
<dbReference type="InterPro" id="IPR036910">
    <property type="entry name" value="HMG_box_dom_sf"/>
</dbReference>
<organism evidence="6 7">
    <name type="scientific">Fistulifera solaris</name>
    <name type="common">Oleaginous diatom</name>
    <dbReference type="NCBI Taxonomy" id="1519565"/>
    <lineage>
        <taxon>Eukaryota</taxon>
        <taxon>Sar</taxon>
        <taxon>Stramenopiles</taxon>
        <taxon>Ochrophyta</taxon>
        <taxon>Bacillariophyta</taxon>
        <taxon>Bacillariophyceae</taxon>
        <taxon>Bacillariophycidae</taxon>
        <taxon>Naviculales</taxon>
        <taxon>Naviculaceae</taxon>
        <taxon>Fistulifera</taxon>
    </lineage>
</organism>
<evidence type="ECO:0000256" key="3">
    <source>
        <dbReference type="SAM" id="Coils"/>
    </source>
</evidence>
<evidence type="ECO:0000256" key="2">
    <source>
        <dbReference type="PROSITE-ProRule" id="PRU00267"/>
    </source>
</evidence>
<dbReference type="InParanoid" id="A0A1Z5KPT6"/>
<gene>
    <name evidence="6" type="ORF">FisN_6Lh048</name>
</gene>
<dbReference type="GO" id="GO:0003677">
    <property type="term" value="F:DNA binding"/>
    <property type="evidence" value="ECO:0007669"/>
    <property type="project" value="UniProtKB-UniRule"/>
</dbReference>
<reference evidence="6 7" key="1">
    <citation type="journal article" date="2015" name="Plant Cell">
        <title>Oil accumulation by the oleaginous diatom Fistulifera solaris as revealed by the genome and transcriptome.</title>
        <authorList>
            <person name="Tanaka T."/>
            <person name="Maeda Y."/>
            <person name="Veluchamy A."/>
            <person name="Tanaka M."/>
            <person name="Abida H."/>
            <person name="Marechal E."/>
            <person name="Bowler C."/>
            <person name="Muto M."/>
            <person name="Sunaga Y."/>
            <person name="Tanaka M."/>
            <person name="Yoshino T."/>
            <person name="Taniguchi T."/>
            <person name="Fukuda Y."/>
            <person name="Nemoto M."/>
            <person name="Matsumoto M."/>
            <person name="Wong P.S."/>
            <person name="Aburatani S."/>
            <person name="Fujibuchi W."/>
        </authorList>
    </citation>
    <scope>NUCLEOTIDE SEQUENCE [LARGE SCALE GENOMIC DNA]</scope>
    <source>
        <strain evidence="6 7">JPCC DA0580</strain>
    </source>
</reference>
<dbReference type="PROSITE" id="PS50118">
    <property type="entry name" value="HMG_BOX_2"/>
    <property type="match status" value="1"/>
</dbReference>
<feature type="region of interest" description="Disordered" evidence="4">
    <location>
        <begin position="61"/>
        <end position="103"/>
    </location>
</feature>
<dbReference type="SUPFAM" id="SSF47095">
    <property type="entry name" value="HMG-box"/>
    <property type="match status" value="2"/>
</dbReference>
<keyword evidence="2" id="KW-0539">Nucleus</keyword>
<dbReference type="InterPro" id="IPR050342">
    <property type="entry name" value="HMGB"/>
</dbReference>
<feature type="compositionally biased region" description="Basic and acidic residues" evidence="4">
    <location>
        <begin position="153"/>
        <end position="176"/>
    </location>
</feature>
<proteinExistence type="predicted"/>
<dbReference type="Gene3D" id="1.10.30.10">
    <property type="entry name" value="High mobility group box domain"/>
    <property type="match status" value="1"/>
</dbReference>
<feature type="region of interest" description="Disordered" evidence="4">
    <location>
        <begin position="153"/>
        <end position="194"/>
    </location>
</feature>
<dbReference type="AlphaFoldDB" id="A0A1Z5KPT6"/>
<comment type="caution">
    <text evidence="6">The sequence shown here is derived from an EMBL/GenBank/DDBJ whole genome shotgun (WGS) entry which is preliminary data.</text>
</comment>
<dbReference type="InterPro" id="IPR009071">
    <property type="entry name" value="HMG_box_dom"/>
</dbReference>
<evidence type="ECO:0000256" key="1">
    <source>
        <dbReference type="ARBA" id="ARBA00023125"/>
    </source>
</evidence>
<dbReference type="OrthoDB" id="49060at2759"/>
<evidence type="ECO:0000256" key="4">
    <source>
        <dbReference type="SAM" id="MobiDB-lite"/>
    </source>
</evidence>